<dbReference type="Proteomes" id="UP000030686">
    <property type="component" value="Unassembled WGS sequence"/>
</dbReference>
<dbReference type="EMBL" id="HG792018">
    <property type="protein sequence ID" value="CDM35790.1"/>
    <property type="molecule type" value="Genomic_DNA"/>
</dbReference>
<proteinExistence type="predicted"/>
<organism evidence="1 2">
    <name type="scientific">Penicillium roqueforti (strain FM164)</name>
    <dbReference type="NCBI Taxonomy" id="1365484"/>
    <lineage>
        <taxon>Eukaryota</taxon>
        <taxon>Fungi</taxon>
        <taxon>Dikarya</taxon>
        <taxon>Ascomycota</taxon>
        <taxon>Pezizomycotina</taxon>
        <taxon>Eurotiomycetes</taxon>
        <taxon>Eurotiomycetidae</taxon>
        <taxon>Eurotiales</taxon>
        <taxon>Aspergillaceae</taxon>
        <taxon>Penicillium</taxon>
    </lineage>
</organism>
<protein>
    <submittedName>
        <fullName evidence="1">Genomic scaffold, ProqFM164S04</fullName>
    </submittedName>
</protein>
<dbReference type="AlphaFoldDB" id="W6QHA4"/>
<name>W6QHA4_PENRF</name>
<keyword evidence="2" id="KW-1185">Reference proteome</keyword>
<gene>
    <name evidence="1" type="ORF">PROQFM164_S04g000671</name>
</gene>
<dbReference type="OrthoDB" id="4369053at2759"/>
<reference evidence="1" key="1">
    <citation type="journal article" date="2014" name="Nat. Commun.">
        <title>Multiple recent horizontal transfers of a large genomic region in cheese making fungi.</title>
        <authorList>
            <person name="Cheeseman K."/>
            <person name="Ropars J."/>
            <person name="Renault P."/>
            <person name="Dupont J."/>
            <person name="Gouzy J."/>
            <person name="Branca A."/>
            <person name="Abraham A.L."/>
            <person name="Ceppi M."/>
            <person name="Conseiller E."/>
            <person name="Debuchy R."/>
            <person name="Malagnac F."/>
            <person name="Goarin A."/>
            <person name="Silar P."/>
            <person name="Lacoste S."/>
            <person name="Sallet E."/>
            <person name="Bensimon A."/>
            <person name="Giraud T."/>
            <person name="Brygoo Y."/>
        </authorList>
    </citation>
    <scope>NUCLEOTIDE SEQUENCE [LARGE SCALE GENOMIC DNA]</scope>
    <source>
        <strain evidence="1">FM164</strain>
    </source>
</reference>
<sequence>MGKKKGVHVGVRVGQIEALHSTQPGTKHSIESKVFSEERKSSAFGFDSELEKALNKFFGGPPFFLILPDTIEGHSKPSTGKRACKGRRHPIVVVTWVDVLSEATTASQFQRQKNGMYRCHVKGRLIEVSAENYHFIALGYPQRMMNFSYLSEAQRVQEAAGAVREQDANPFNDGVDQPLNSAPDPMDMTRSSIADLLRQTEKSAMVSYQSERDVTGTCHGLIPK</sequence>
<accession>W6QHA4</accession>
<evidence type="ECO:0000313" key="1">
    <source>
        <dbReference type="EMBL" id="CDM35790.1"/>
    </source>
</evidence>
<evidence type="ECO:0000313" key="2">
    <source>
        <dbReference type="Proteomes" id="UP000030686"/>
    </source>
</evidence>